<dbReference type="InterPro" id="IPR008386">
    <property type="entry name" value="ATP_synth_F0_esu_mt"/>
</dbReference>
<feature type="region of interest" description="Disordered" evidence="12">
    <location>
        <begin position="40"/>
        <end position="93"/>
    </location>
</feature>
<evidence type="ECO:0000256" key="10">
    <source>
        <dbReference type="ARBA" id="ARBA00023310"/>
    </source>
</evidence>
<evidence type="ECO:0000256" key="11">
    <source>
        <dbReference type="RuleBase" id="RU367005"/>
    </source>
</evidence>
<evidence type="ECO:0000256" key="5">
    <source>
        <dbReference type="ARBA" id="ARBA00022781"/>
    </source>
</evidence>
<evidence type="ECO:0000256" key="3">
    <source>
        <dbReference type="ARBA" id="ARBA00022448"/>
    </source>
</evidence>
<dbReference type="GO" id="GO:0005743">
    <property type="term" value="C:mitochondrial inner membrane"/>
    <property type="evidence" value="ECO:0007669"/>
    <property type="project" value="UniProtKB-SubCell"/>
</dbReference>
<evidence type="ECO:0000313" key="13">
    <source>
        <dbReference type="EMBL" id="KAF2106676.1"/>
    </source>
</evidence>
<organism evidence="13 14">
    <name type="scientific">Lophiotrema nucula</name>
    <dbReference type="NCBI Taxonomy" id="690887"/>
    <lineage>
        <taxon>Eukaryota</taxon>
        <taxon>Fungi</taxon>
        <taxon>Dikarya</taxon>
        <taxon>Ascomycota</taxon>
        <taxon>Pezizomycotina</taxon>
        <taxon>Dothideomycetes</taxon>
        <taxon>Pleosporomycetidae</taxon>
        <taxon>Pleosporales</taxon>
        <taxon>Lophiotremataceae</taxon>
        <taxon>Lophiotrema</taxon>
    </lineage>
</organism>
<keyword evidence="6 11" id="KW-0999">Mitochondrion inner membrane</keyword>
<sequence length="93" mass="10290">MSTSVGVNVFRWSALGLGVFYGIYHQASISARDRLAKEKHDYDHHQSLISQAKAQWAKEHPSEQPKPSGDKPSADPKDPNADLLALYGISDEK</sequence>
<comment type="function">
    <text evidence="11">Subunit e, of the mitochondrial membrane ATP synthase complex (F(1)F(0) ATP synthase or Complex V) that produces ATP from ADP in the presence of a proton gradient across the membrane which is generated by electron transport complexes of the respiratory chain. ATP synthase complex consist of a soluble F(1) head domain - the catalytic core - and a membrane F(1) domain - the membrane proton channel. These two domains are linked by a central stalk rotating inside the F(1) region and a stationary peripheral stalk. During catalysis, ATP synthesis in the catalytic domain of F(1) is coupled via a rotary mechanism of the central stalk subunits to proton translocation. In vivo, can only synthesize ATP although its ATP hydrolase activity can be activated artificially in vitro. Part of the complex F(0) domain.</text>
</comment>
<gene>
    <name evidence="13" type="ORF">BDV96DRAFT_617236</name>
</gene>
<comment type="subunit">
    <text evidence="11">F-type ATPases have 2 components, CF(1) - the catalytic core - and CF(0) - the membrane proton channel. CF(1) and CF(0) have multiple subunits.</text>
</comment>
<dbReference type="GO" id="GO:0015986">
    <property type="term" value="P:proton motive force-driven ATP synthesis"/>
    <property type="evidence" value="ECO:0007669"/>
    <property type="project" value="InterPro"/>
</dbReference>
<keyword evidence="9" id="KW-0472">Membrane</keyword>
<evidence type="ECO:0000256" key="2">
    <source>
        <dbReference type="ARBA" id="ARBA00007333"/>
    </source>
</evidence>
<evidence type="ECO:0000256" key="4">
    <source>
        <dbReference type="ARBA" id="ARBA00022547"/>
    </source>
</evidence>
<feature type="compositionally biased region" description="Basic and acidic residues" evidence="12">
    <location>
        <begin position="56"/>
        <end position="80"/>
    </location>
</feature>
<name>A0A6A5YHX7_9PLEO</name>
<dbReference type="Proteomes" id="UP000799770">
    <property type="component" value="Unassembled WGS sequence"/>
</dbReference>
<evidence type="ECO:0000256" key="8">
    <source>
        <dbReference type="ARBA" id="ARBA00023128"/>
    </source>
</evidence>
<evidence type="ECO:0000256" key="7">
    <source>
        <dbReference type="ARBA" id="ARBA00023065"/>
    </source>
</evidence>
<evidence type="ECO:0000313" key="14">
    <source>
        <dbReference type="Proteomes" id="UP000799770"/>
    </source>
</evidence>
<dbReference type="EMBL" id="ML977360">
    <property type="protein sequence ID" value="KAF2106676.1"/>
    <property type="molecule type" value="Genomic_DNA"/>
</dbReference>
<keyword evidence="10 11" id="KW-0066">ATP synthesis</keyword>
<dbReference type="Pfam" id="PF05680">
    <property type="entry name" value="ATP-synt_E"/>
    <property type="match status" value="1"/>
</dbReference>
<comment type="subcellular location">
    <subcellularLocation>
        <location evidence="1 11">Mitochondrion inner membrane</location>
    </subcellularLocation>
</comment>
<proteinExistence type="inferred from homology"/>
<keyword evidence="3 11" id="KW-0813">Transport</keyword>
<keyword evidence="14" id="KW-1185">Reference proteome</keyword>
<evidence type="ECO:0000256" key="12">
    <source>
        <dbReference type="SAM" id="MobiDB-lite"/>
    </source>
</evidence>
<evidence type="ECO:0000256" key="1">
    <source>
        <dbReference type="ARBA" id="ARBA00004273"/>
    </source>
</evidence>
<keyword evidence="7 11" id="KW-0406">Ion transport</keyword>
<comment type="similarity">
    <text evidence="2 11">Belongs to the ATPase e subunit family.</text>
</comment>
<dbReference type="GO" id="GO:0045259">
    <property type="term" value="C:proton-transporting ATP synthase complex"/>
    <property type="evidence" value="ECO:0007669"/>
    <property type="project" value="UniProtKB-UniRule"/>
</dbReference>
<evidence type="ECO:0000256" key="9">
    <source>
        <dbReference type="ARBA" id="ARBA00023136"/>
    </source>
</evidence>
<keyword evidence="5 11" id="KW-0375">Hydrogen ion transport</keyword>
<protein>
    <recommendedName>
        <fullName evidence="11">ATP synthase F(0) complex subunit e, mitochondrial</fullName>
    </recommendedName>
</protein>
<dbReference type="OrthoDB" id="2125027at2759"/>
<keyword evidence="4 11" id="KW-0138">CF(0)</keyword>
<reference evidence="13" key="1">
    <citation type="journal article" date="2020" name="Stud. Mycol.">
        <title>101 Dothideomycetes genomes: a test case for predicting lifestyles and emergence of pathogens.</title>
        <authorList>
            <person name="Haridas S."/>
            <person name="Albert R."/>
            <person name="Binder M."/>
            <person name="Bloem J."/>
            <person name="Labutti K."/>
            <person name="Salamov A."/>
            <person name="Andreopoulos B."/>
            <person name="Baker S."/>
            <person name="Barry K."/>
            <person name="Bills G."/>
            <person name="Bluhm B."/>
            <person name="Cannon C."/>
            <person name="Castanera R."/>
            <person name="Culley D."/>
            <person name="Daum C."/>
            <person name="Ezra D."/>
            <person name="Gonzalez J."/>
            <person name="Henrissat B."/>
            <person name="Kuo A."/>
            <person name="Liang C."/>
            <person name="Lipzen A."/>
            <person name="Lutzoni F."/>
            <person name="Magnuson J."/>
            <person name="Mondo S."/>
            <person name="Nolan M."/>
            <person name="Ohm R."/>
            <person name="Pangilinan J."/>
            <person name="Park H.-J."/>
            <person name="Ramirez L."/>
            <person name="Alfaro M."/>
            <person name="Sun H."/>
            <person name="Tritt A."/>
            <person name="Yoshinaga Y."/>
            <person name="Zwiers L.-H."/>
            <person name="Turgeon B."/>
            <person name="Goodwin S."/>
            <person name="Spatafora J."/>
            <person name="Crous P."/>
            <person name="Grigoriev I."/>
        </authorList>
    </citation>
    <scope>NUCLEOTIDE SEQUENCE</scope>
    <source>
        <strain evidence="13">CBS 627.86</strain>
    </source>
</reference>
<keyword evidence="8 11" id="KW-0496">Mitochondrion</keyword>
<dbReference type="AlphaFoldDB" id="A0A6A5YHX7"/>
<dbReference type="GO" id="GO:0015078">
    <property type="term" value="F:proton transmembrane transporter activity"/>
    <property type="evidence" value="ECO:0007669"/>
    <property type="project" value="InterPro"/>
</dbReference>
<evidence type="ECO:0000256" key="6">
    <source>
        <dbReference type="ARBA" id="ARBA00022792"/>
    </source>
</evidence>
<accession>A0A6A5YHX7</accession>